<dbReference type="InterPro" id="IPR051269">
    <property type="entry name" value="Fe-S_cluster_ET"/>
</dbReference>
<keyword evidence="5" id="KW-0408">Iron</keyword>
<keyword evidence="7" id="KW-0003">3Fe-4S</keyword>
<keyword evidence="9" id="KW-1185">Reference proteome</keyword>
<protein>
    <submittedName>
        <fullName evidence="8">Ferredoxin</fullName>
    </submittedName>
</protein>
<evidence type="ECO:0000256" key="2">
    <source>
        <dbReference type="ARBA" id="ARBA00022448"/>
    </source>
</evidence>
<accession>A0ABT2MHW1</accession>
<evidence type="ECO:0000256" key="5">
    <source>
        <dbReference type="ARBA" id="ARBA00023004"/>
    </source>
</evidence>
<evidence type="ECO:0000256" key="3">
    <source>
        <dbReference type="ARBA" id="ARBA00022723"/>
    </source>
</evidence>
<organism evidence="8 9">
    <name type="scientific">Mycobacterium deserti</name>
    <dbReference type="NCBI Taxonomy" id="2978347"/>
    <lineage>
        <taxon>Bacteria</taxon>
        <taxon>Bacillati</taxon>
        <taxon>Actinomycetota</taxon>
        <taxon>Actinomycetes</taxon>
        <taxon>Mycobacteriales</taxon>
        <taxon>Mycobacteriaceae</taxon>
        <taxon>Mycobacterium</taxon>
    </lineage>
</organism>
<dbReference type="PANTHER" id="PTHR36923:SF3">
    <property type="entry name" value="FERREDOXIN"/>
    <property type="match status" value="1"/>
</dbReference>
<keyword evidence="3" id="KW-0479">Metal-binding</keyword>
<dbReference type="Proteomes" id="UP001206639">
    <property type="component" value="Unassembled WGS sequence"/>
</dbReference>
<gene>
    <name evidence="8" type="ORF">N4S67_26055</name>
</gene>
<dbReference type="RefSeq" id="WP_260995940.1">
    <property type="nucleotide sequence ID" value="NZ_JAODWD010000007.1"/>
</dbReference>
<evidence type="ECO:0000256" key="1">
    <source>
        <dbReference type="ARBA" id="ARBA00001927"/>
    </source>
</evidence>
<evidence type="ECO:0000256" key="4">
    <source>
        <dbReference type="ARBA" id="ARBA00022982"/>
    </source>
</evidence>
<keyword evidence="4" id="KW-0249">Electron transport</keyword>
<sequence>MKIEIDLPLCEGHAQCEIIAPDYFEVRDDGLAYLLKDTVEPGDVDLLNSVVQRCPTAAIRLRSTEADPQ</sequence>
<dbReference type="Pfam" id="PF13459">
    <property type="entry name" value="Fer4_15"/>
    <property type="match status" value="1"/>
</dbReference>
<reference evidence="9" key="1">
    <citation type="submission" date="2023-07" db="EMBL/GenBank/DDBJ databases">
        <authorList>
            <person name="Deng Y."/>
            <person name="Zhang Y.-Q."/>
        </authorList>
    </citation>
    <scope>NUCLEOTIDE SEQUENCE [LARGE SCALE GENOMIC DNA]</scope>
    <source>
        <strain evidence="9">CPCC 205710</strain>
    </source>
</reference>
<keyword evidence="6" id="KW-0411">Iron-sulfur</keyword>
<dbReference type="EMBL" id="JAODWD010000007">
    <property type="protein sequence ID" value="MCT7661865.1"/>
    <property type="molecule type" value="Genomic_DNA"/>
</dbReference>
<name>A0ABT2MHW1_9MYCO</name>
<evidence type="ECO:0000313" key="9">
    <source>
        <dbReference type="Proteomes" id="UP001206639"/>
    </source>
</evidence>
<dbReference type="PANTHER" id="PTHR36923">
    <property type="entry name" value="FERREDOXIN"/>
    <property type="match status" value="1"/>
</dbReference>
<evidence type="ECO:0000313" key="8">
    <source>
        <dbReference type="EMBL" id="MCT7661865.1"/>
    </source>
</evidence>
<comment type="caution">
    <text evidence="8">The sequence shown here is derived from an EMBL/GenBank/DDBJ whole genome shotgun (WGS) entry which is preliminary data.</text>
</comment>
<comment type="cofactor">
    <cofactor evidence="1">
        <name>[3Fe-4S] cluster</name>
        <dbReference type="ChEBI" id="CHEBI:21137"/>
    </cofactor>
</comment>
<proteinExistence type="predicted"/>
<evidence type="ECO:0000256" key="7">
    <source>
        <dbReference type="ARBA" id="ARBA00023291"/>
    </source>
</evidence>
<dbReference type="SUPFAM" id="SSF54862">
    <property type="entry name" value="4Fe-4S ferredoxins"/>
    <property type="match status" value="1"/>
</dbReference>
<keyword evidence="2" id="KW-0813">Transport</keyword>
<evidence type="ECO:0000256" key="6">
    <source>
        <dbReference type="ARBA" id="ARBA00023014"/>
    </source>
</evidence>
<dbReference type="Gene3D" id="3.30.70.20">
    <property type="match status" value="1"/>
</dbReference>